<dbReference type="FunFam" id="3.40.50.720:FF:000061">
    <property type="entry name" value="Formate dehydrogenase"/>
    <property type="match status" value="1"/>
</dbReference>
<feature type="domain" description="D-isomer specific 2-hydroxyacid dehydrogenase NAD-binding" evidence="7">
    <location>
        <begin position="182"/>
        <end position="291"/>
    </location>
</feature>
<feature type="binding site" evidence="5">
    <location>
        <position position="261"/>
    </location>
    <ligand>
        <name>NAD(+)</name>
        <dbReference type="ChEBI" id="CHEBI:57540"/>
    </ligand>
</feature>
<dbReference type="PANTHER" id="PTHR42938">
    <property type="entry name" value="FORMATE DEHYDROGENASE 1"/>
    <property type="match status" value="1"/>
</dbReference>
<reference evidence="8 9" key="1">
    <citation type="submission" date="2018-02" db="EMBL/GenBank/DDBJ databases">
        <title>Fusarium culmorum secondary metabolites in fungal-bacterial-plant interactions.</title>
        <authorList>
            <person name="Schmidt R."/>
        </authorList>
    </citation>
    <scope>NUCLEOTIDE SEQUENCE [LARGE SCALE GENOMIC DNA]</scope>
    <source>
        <strain evidence="8 9">PV</strain>
    </source>
</reference>
<keyword evidence="5" id="KW-0963">Cytoplasm</keyword>
<dbReference type="Gene3D" id="3.40.50.720">
    <property type="entry name" value="NAD(P)-binding Rossmann-like Domain"/>
    <property type="match status" value="2"/>
</dbReference>
<dbReference type="GO" id="GO:0005829">
    <property type="term" value="C:cytosol"/>
    <property type="evidence" value="ECO:0007669"/>
    <property type="project" value="TreeGrafter"/>
</dbReference>
<dbReference type="GO" id="GO:0008863">
    <property type="term" value="F:formate dehydrogenase (NAD+) activity"/>
    <property type="evidence" value="ECO:0007669"/>
    <property type="project" value="UniProtKB-UniRule"/>
</dbReference>
<dbReference type="GO" id="GO:0016616">
    <property type="term" value="F:oxidoreductase activity, acting on the CH-OH group of donors, NAD or NADP as acceptor"/>
    <property type="evidence" value="ECO:0007669"/>
    <property type="project" value="InterPro"/>
</dbReference>
<feature type="site" description="Important for catalytic activity" evidence="5">
    <location>
        <position position="290"/>
    </location>
</feature>
<organism evidence="8 9">
    <name type="scientific">Fusarium culmorum</name>
    <dbReference type="NCBI Taxonomy" id="5516"/>
    <lineage>
        <taxon>Eukaryota</taxon>
        <taxon>Fungi</taxon>
        <taxon>Dikarya</taxon>
        <taxon>Ascomycota</taxon>
        <taxon>Pezizomycotina</taxon>
        <taxon>Sordariomycetes</taxon>
        <taxon>Hypocreomycetidae</taxon>
        <taxon>Hypocreales</taxon>
        <taxon>Nectriaceae</taxon>
        <taxon>Fusarium</taxon>
    </lineage>
</organism>
<comment type="caution">
    <text evidence="8">The sequence shown here is derived from an EMBL/GenBank/DDBJ whole genome shotgun (WGS) entry which is preliminary data.</text>
</comment>
<name>A0A2T4GNL4_FUSCU</name>
<proteinExistence type="inferred from homology"/>
<dbReference type="InterPro" id="IPR036291">
    <property type="entry name" value="NAD(P)-bd_dom_sf"/>
</dbReference>
<evidence type="ECO:0000259" key="7">
    <source>
        <dbReference type="Pfam" id="PF02826"/>
    </source>
</evidence>
<dbReference type="OMA" id="HYTDRHR"/>
<comment type="function">
    <text evidence="5">Catalyzes the NAD(+)-dependent oxidation of formate to carbon dioxide. Formate oxidation is the final step in the methanol oxidation pathway in methylotrophic microorganisms. Has a role in the detoxification of exogenous formate in non-methylotrophic organisms.</text>
</comment>
<dbReference type="GO" id="GO:0051287">
    <property type="term" value="F:NAD binding"/>
    <property type="evidence" value="ECO:0007669"/>
    <property type="project" value="InterPro"/>
</dbReference>
<dbReference type="SUPFAM" id="SSF52283">
    <property type="entry name" value="Formate/glycerate dehydrogenase catalytic domain-like"/>
    <property type="match status" value="1"/>
</dbReference>
<evidence type="ECO:0000259" key="6">
    <source>
        <dbReference type="Pfam" id="PF00389"/>
    </source>
</evidence>
<comment type="caution">
    <text evidence="5">Lacks conserved residue(s) required for the propagation of feature annotation.</text>
</comment>
<gene>
    <name evidence="8" type="ORF">FCULG_00001555</name>
</gene>
<comment type="catalytic activity">
    <reaction evidence="1 5">
        <text>formate + NAD(+) = CO2 + NADH</text>
        <dbReference type="Rhea" id="RHEA:15985"/>
        <dbReference type="ChEBI" id="CHEBI:15740"/>
        <dbReference type="ChEBI" id="CHEBI:16526"/>
        <dbReference type="ChEBI" id="CHEBI:57540"/>
        <dbReference type="ChEBI" id="CHEBI:57945"/>
        <dbReference type="EC" id="1.17.1.9"/>
    </reaction>
</comment>
<feature type="binding site" evidence="5">
    <location>
        <position position="94"/>
    </location>
    <ligand>
        <name>substrate</name>
    </ligand>
</feature>
<dbReference type="AlphaFoldDB" id="A0A2T4GNL4"/>
<dbReference type="Pfam" id="PF00389">
    <property type="entry name" value="2-Hacid_dh"/>
    <property type="match status" value="1"/>
</dbReference>
<dbReference type="InterPro" id="IPR006139">
    <property type="entry name" value="D-isomer_2_OHA_DH_cat_dom"/>
</dbReference>
<feature type="binding site" evidence="5">
    <location>
        <position position="120"/>
    </location>
    <ligand>
        <name>substrate</name>
    </ligand>
</feature>
<evidence type="ECO:0000256" key="4">
    <source>
        <dbReference type="ARBA" id="ARBA00023027"/>
    </source>
</evidence>
<protein>
    <recommendedName>
        <fullName evidence="2 5">Formate dehydrogenase</fullName>
        <shortName evidence="5">FDH</shortName>
        <ecNumber evidence="2 5">1.17.1.9</ecNumber>
    </recommendedName>
    <alternativeName>
        <fullName evidence="5">NAD-dependent formate dehydrogenase</fullName>
    </alternativeName>
</protein>
<dbReference type="PROSITE" id="PS00670">
    <property type="entry name" value="D_2_HYDROXYACID_DH_2"/>
    <property type="match status" value="1"/>
</dbReference>
<feature type="binding site" evidence="5">
    <location>
        <begin position="175"/>
        <end position="176"/>
    </location>
    <ligand>
        <name>NAD(+)</name>
        <dbReference type="ChEBI" id="CHEBI:57540"/>
    </ligand>
</feature>
<feature type="binding site" evidence="5">
    <location>
        <begin position="290"/>
        <end position="293"/>
    </location>
    <ligand>
        <name>NAD(+)</name>
        <dbReference type="ChEBI" id="CHEBI:57540"/>
    </ligand>
</feature>
<feature type="binding site" evidence="5">
    <location>
        <begin position="209"/>
        <end position="213"/>
    </location>
    <ligand>
        <name>NAD(+)</name>
        <dbReference type="ChEBI" id="CHEBI:57540"/>
    </ligand>
</feature>
<dbReference type="HAMAP" id="MF_03210">
    <property type="entry name" value="Formate_dehydrogenase"/>
    <property type="match status" value="1"/>
</dbReference>
<evidence type="ECO:0000256" key="1">
    <source>
        <dbReference type="ARBA" id="ARBA00000455"/>
    </source>
</evidence>
<evidence type="ECO:0000256" key="3">
    <source>
        <dbReference type="ARBA" id="ARBA00023002"/>
    </source>
</evidence>
<dbReference type="PANTHER" id="PTHR42938:SF9">
    <property type="entry name" value="FORMATE DEHYDROGENASE 1"/>
    <property type="match status" value="1"/>
</dbReference>
<dbReference type="Proteomes" id="UP000241587">
    <property type="component" value="Unassembled WGS sequence"/>
</dbReference>
<comment type="subunit">
    <text evidence="5">Homodimer.</text>
</comment>
<evidence type="ECO:0000313" key="9">
    <source>
        <dbReference type="Proteomes" id="UP000241587"/>
    </source>
</evidence>
<keyword evidence="9" id="KW-1185">Reference proteome</keyword>
<comment type="subcellular location">
    <subcellularLocation>
        <location evidence="5">Cytoplasm</location>
    </subcellularLocation>
</comment>
<evidence type="ECO:0000313" key="8">
    <source>
        <dbReference type="EMBL" id="PTD05153.1"/>
    </source>
</evidence>
<accession>A0A2T4GNL4</accession>
<dbReference type="EMBL" id="PVEM01000012">
    <property type="protein sequence ID" value="PTD05153.1"/>
    <property type="molecule type" value="Genomic_DNA"/>
</dbReference>
<keyword evidence="4 5" id="KW-0520">NAD</keyword>
<dbReference type="InterPro" id="IPR029753">
    <property type="entry name" value="D-isomer_DH_CS"/>
</dbReference>
<keyword evidence="3 5" id="KW-0560">Oxidoreductase</keyword>
<comment type="similarity">
    <text evidence="5">Belongs to the D-isomer specific 2-hydroxyacid dehydrogenase family. FDH subfamily.</text>
</comment>
<feature type="binding site" evidence="5">
    <location>
        <position position="235"/>
    </location>
    <ligand>
        <name>NAD(+)</name>
        <dbReference type="ChEBI" id="CHEBI:57540"/>
    </ligand>
</feature>
<dbReference type="InterPro" id="IPR033689">
    <property type="entry name" value="FDH_NAD-dep"/>
</dbReference>
<dbReference type="OrthoDB" id="418179at2759"/>
<dbReference type="PROSITE" id="PS00671">
    <property type="entry name" value="D_2_HYDROXYACID_DH_3"/>
    <property type="match status" value="1"/>
</dbReference>
<dbReference type="GO" id="GO:0042183">
    <property type="term" value="P:formate catabolic process"/>
    <property type="evidence" value="ECO:0007669"/>
    <property type="project" value="UniProtKB-UniRule"/>
</dbReference>
<evidence type="ECO:0000256" key="2">
    <source>
        <dbReference type="ARBA" id="ARBA00013128"/>
    </source>
</evidence>
<evidence type="ECO:0000256" key="5">
    <source>
        <dbReference type="HAMAP-Rule" id="MF_03210"/>
    </source>
</evidence>
<sequence length="343" mass="37371">MVKVLAVLYDGGQHAKDQPLLLGTTENELGIRKWLEDQGHTLVTTSDKDREGSKFDEELEDAEIIITTPFHPGYLTAERLAKAKKLKLAVTAGIGSDHVDLNAANKTNGGITVAEVTGSNVVSVAEHVLMTILVLIRNFVPAHEQIEAGEWDVAHAAKQEFDLEGKVVGTVAVGRIAPFPETEKEIGCRRVDTLEEMLAQCDIVTINCPLHEKTKGMFNKDLISKMKKGSYLVNTARGAIVVKEDVAAALKSGHLAGYGGDVWDHQPAPKEHPLRNAKNNWGGGNAMVPHMSGTSLDAQIRYANGTKAIIDSYLSGRHDYNPHDLIVHQGDYATKAYGQREKK</sequence>
<dbReference type="SUPFAM" id="SSF51735">
    <property type="entry name" value="NAD(P)-binding Rossmann-fold domains"/>
    <property type="match status" value="1"/>
</dbReference>
<dbReference type="Pfam" id="PF02826">
    <property type="entry name" value="2-Hacid_dh_C"/>
    <property type="match status" value="1"/>
</dbReference>
<dbReference type="EC" id="1.17.1.9" evidence="2 5"/>
<dbReference type="InterPro" id="IPR006140">
    <property type="entry name" value="D-isomer_DH_NAD-bd"/>
</dbReference>
<feature type="site" description="Important for catalytic activity" evidence="5">
    <location>
        <position position="237"/>
    </location>
</feature>
<feature type="domain" description="D-isomer specific 2-hydroxyacid dehydrogenase catalytic" evidence="6">
    <location>
        <begin position="33"/>
        <end position="306"/>
    </location>
</feature>